<dbReference type="PANTHER" id="PTHR12526">
    <property type="entry name" value="GLYCOSYLTRANSFERASE"/>
    <property type="match status" value="1"/>
</dbReference>
<comment type="caution">
    <text evidence="4">The sequence shown here is derived from an EMBL/GenBank/DDBJ whole genome shotgun (WGS) entry which is preliminary data.</text>
</comment>
<dbReference type="Pfam" id="PF00534">
    <property type="entry name" value="Glycos_transf_1"/>
    <property type="match status" value="1"/>
</dbReference>
<dbReference type="GO" id="GO:0016757">
    <property type="term" value="F:glycosyltransferase activity"/>
    <property type="evidence" value="ECO:0007669"/>
    <property type="project" value="UniProtKB-KW"/>
</dbReference>
<dbReference type="SUPFAM" id="SSF53756">
    <property type="entry name" value="UDP-Glycosyltransferase/glycogen phosphorylase"/>
    <property type="match status" value="1"/>
</dbReference>
<protein>
    <submittedName>
        <fullName evidence="4">Glycosyltransferase</fullName>
        <ecNumber evidence="4">2.4.-.-</ecNumber>
    </submittedName>
</protein>
<feature type="domain" description="Glycosyl transferase family 1" evidence="3">
    <location>
        <begin position="313"/>
        <end position="477"/>
    </location>
</feature>
<dbReference type="Proteomes" id="UP001267003">
    <property type="component" value="Unassembled WGS sequence"/>
</dbReference>
<dbReference type="RefSeq" id="WP_101873785.1">
    <property type="nucleotide sequence ID" value="NZ_CP016491.1"/>
</dbReference>
<reference evidence="4" key="1">
    <citation type="submission" date="2023-08" db="EMBL/GenBank/DDBJ databases">
        <authorList>
            <person name="Page C.A."/>
            <person name="Perez-Diaz I.M."/>
        </authorList>
    </citation>
    <scope>NUCLEOTIDE SEQUENCE</scope>
    <source>
        <strain evidence="4">7.8.46</strain>
    </source>
</reference>
<dbReference type="CDD" id="cd04949">
    <property type="entry name" value="GT4_GtfA-like"/>
    <property type="match status" value="1"/>
</dbReference>
<evidence type="ECO:0000313" key="5">
    <source>
        <dbReference type="Proteomes" id="UP001267003"/>
    </source>
</evidence>
<dbReference type="InterPro" id="IPR001296">
    <property type="entry name" value="Glyco_trans_1"/>
</dbReference>
<dbReference type="KEGG" id="lpg:BB562_10910"/>
<keyword evidence="1 4" id="KW-0328">Glycosyltransferase</keyword>
<gene>
    <name evidence="4" type="ORF">RI536_13405</name>
</gene>
<name>A0AAW8VZ22_LACPE</name>
<evidence type="ECO:0000256" key="1">
    <source>
        <dbReference type="ARBA" id="ARBA00022676"/>
    </source>
</evidence>
<sequence>MYYFVGTGLGQKLTGIEKAQLNRLSLFEAAGLQAKCVYVDYNPRLNEHAKRFGALGKCFSLYDFFQETMPEMVKATTHDWRNYWQSTCHFKLVRVSKANDYRIFDAEGRYLMYAHFVDPDFQQLDYVNYFDSHGVKVRREFYDNRGFLSRTSFLVKHQEVHTEVYYNPQGQIKLIKQYDISQPEPSLRLITLKNYHHRDFFFDSERALQTFFFDELANAEDVYFCDRNRQTAAALSQTRSEIRVCSVLHSTHLRAGADVVTGPLKSVYRYVLSHPDQFYRIIVSTEHQKRDLLKRYDNLPPVVVIPVGYTDEHPIQRAGRKPNRIISVARYSPEKQLPHQLELVRRLVPEFPDLTLQLFGHGSKIERQMRQFIHTNHLEQHIFIRGFLPDLAAEYQQASLALMTSVEEGFSLATMEAESYGVPVIGYRIAYGPEDIIEDGINGYLITPDDIDELTDKVRYYLQHPEIHEQFLENAYRSSQRFSKQSVIEKWRQFTQDLQTKA</sequence>
<dbReference type="EMBL" id="JAVLAQ010000001">
    <property type="protein sequence ID" value="MDT6991062.1"/>
    <property type="molecule type" value="Genomic_DNA"/>
</dbReference>
<dbReference type="EC" id="2.4.-.-" evidence="4"/>
<proteinExistence type="predicted"/>
<dbReference type="PANTHER" id="PTHR12526:SF629">
    <property type="entry name" value="TEICHURONIC ACID BIOSYNTHESIS GLYCOSYLTRANSFERASE TUAH-RELATED"/>
    <property type="match status" value="1"/>
</dbReference>
<dbReference type="AlphaFoldDB" id="A0AAW8VZ22"/>
<evidence type="ECO:0000256" key="2">
    <source>
        <dbReference type="ARBA" id="ARBA00022679"/>
    </source>
</evidence>
<organism evidence="4 5">
    <name type="scientific">Lactiplantibacillus pentosus</name>
    <name type="common">Lactobacillus pentosus</name>
    <dbReference type="NCBI Taxonomy" id="1589"/>
    <lineage>
        <taxon>Bacteria</taxon>
        <taxon>Bacillati</taxon>
        <taxon>Bacillota</taxon>
        <taxon>Bacilli</taxon>
        <taxon>Lactobacillales</taxon>
        <taxon>Lactobacillaceae</taxon>
        <taxon>Lactiplantibacillus</taxon>
    </lineage>
</organism>
<dbReference type="Gene3D" id="3.40.50.2000">
    <property type="entry name" value="Glycogen Phosphorylase B"/>
    <property type="match status" value="3"/>
</dbReference>
<accession>A0AAW8VZ22</accession>
<evidence type="ECO:0000313" key="4">
    <source>
        <dbReference type="EMBL" id="MDT6991062.1"/>
    </source>
</evidence>
<keyword evidence="2 4" id="KW-0808">Transferase</keyword>
<evidence type="ECO:0000259" key="3">
    <source>
        <dbReference type="Pfam" id="PF00534"/>
    </source>
</evidence>